<comment type="caution">
    <text evidence="1">The sequence shown here is derived from an EMBL/GenBank/DDBJ whole genome shotgun (WGS) entry which is preliminary data.</text>
</comment>
<evidence type="ECO:0000313" key="1">
    <source>
        <dbReference type="EMBL" id="GEM82213.1"/>
    </source>
</evidence>
<dbReference type="OrthoDB" id="4228440at2"/>
<dbReference type="Proteomes" id="UP000321197">
    <property type="component" value="Unassembled WGS sequence"/>
</dbReference>
<dbReference type="EMBL" id="BJXL01000006">
    <property type="protein sequence ID" value="GEM82213.1"/>
    <property type="molecule type" value="Genomic_DNA"/>
</dbReference>
<dbReference type="RefSeq" id="WP_147075229.1">
    <property type="nucleotide sequence ID" value="NZ_BJXL01000006.1"/>
</dbReference>
<protein>
    <submittedName>
        <fullName evidence="1">Uncharacterized protein</fullName>
    </submittedName>
</protein>
<reference evidence="1 2" key="1">
    <citation type="submission" date="2019-07" db="EMBL/GenBank/DDBJ databases">
        <title>Whole genome shotgun sequence of Meiothermus hypogaeus NBRC 106114.</title>
        <authorList>
            <person name="Hosoyama A."/>
            <person name="Uohara A."/>
            <person name="Ohji S."/>
            <person name="Ichikawa N."/>
        </authorList>
    </citation>
    <scope>NUCLEOTIDE SEQUENCE [LARGE SCALE GENOMIC DNA]</scope>
    <source>
        <strain evidence="1 2">NBRC 106114</strain>
    </source>
</reference>
<dbReference type="AlphaFoldDB" id="A0A511QXU5"/>
<gene>
    <name evidence="1" type="ORF">MHY01S_03790</name>
</gene>
<name>A0A511QXU5_9DEIN</name>
<sequence>MGTRGAYGFIIDGTTKVSYNHLDSYPEWLGRRVLEALSGHTLEGLKARARAIRLVPDTEKNYWRLRDFQGDMAALLDGRCQEMIDNSEFLADSLFCEWAYLVNLDTEELEVYRGFNENPNAPGRYAALRVPDSRFYGVALVQTFPLDELPENYKALFPAEEKT</sequence>
<proteinExistence type="predicted"/>
<organism evidence="1 2">
    <name type="scientific">Meiothermus hypogaeus NBRC 106114</name>
    <dbReference type="NCBI Taxonomy" id="1227553"/>
    <lineage>
        <taxon>Bacteria</taxon>
        <taxon>Thermotogati</taxon>
        <taxon>Deinococcota</taxon>
        <taxon>Deinococci</taxon>
        <taxon>Thermales</taxon>
        <taxon>Thermaceae</taxon>
        <taxon>Meiothermus</taxon>
    </lineage>
</organism>
<evidence type="ECO:0000313" key="2">
    <source>
        <dbReference type="Proteomes" id="UP000321197"/>
    </source>
</evidence>
<accession>A0A511QXU5</accession>